<reference evidence="4 5" key="1">
    <citation type="submission" date="2023-05" db="EMBL/GenBank/DDBJ databases">
        <title>Genome sequence of Pinibacter sp. MAH-24.</title>
        <authorList>
            <person name="Huq M.A."/>
        </authorList>
    </citation>
    <scope>NUCLEOTIDE SEQUENCE [LARGE SCALE GENOMIC DNA]</scope>
    <source>
        <strain evidence="4 5">MAH-24</strain>
    </source>
</reference>
<dbReference type="InterPro" id="IPR003782">
    <property type="entry name" value="SCO1/SenC"/>
</dbReference>
<evidence type="ECO:0000256" key="1">
    <source>
        <dbReference type="ARBA" id="ARBA00010996"/>
    </source>
</evidence>
<dbReference type="Pfam" id="PF02630">
    <property type="entry name" value="SCO1-SenC"/>
    <property type="match status" value="1"/>
</dbReference>
<dbReference type="InterPro" id="IPR036249">
    <property type="entry name" value="Thioredoxin-like_sf"/>
</dbReference>
<dbReference type="SUPFAM" id="SSF52833">
    <property type="entry name" value="Thioredoxin-like"/>
    <property type="match status" value="1"/>
</dbReference>
<dbReference type="PANTHER" id="PTHR12151:SF25">
    <property type="entry name" value="LINALOOL DEHYDRATASE_ISOMERASE DOMAIN-CONTAINING PROTEIN"/>
    <property type="match status" value="1"/>
</dbReference>
<organism evidence="4 5">
    <name type="scientific">Pinibacter soli</name>
    <dbReference type="NCBI Taxonomy" id="3044211"/>
    <lineage>
        <taxon>Bacteria</taxon>
        <taxon>Pseudomonadati</taxon>
        <taxon>Bacteroidota</taxon>
        <taxon>Chitinophagia</taxon>
        <taxon>Chitinophagales</taxon>
        <taxon>Chitinophagaceae</taxon>
        <taxon>Pinibacter</taxon>
    </lineage>
</organism>
<dbReference type="PROSITE" id="PS51352">
    <property type="entry name" value="THIOREDOXIN_2"/>
    <property type="match status" value="1"/>
</dbReference>
<dbReference type="RefSeq" id="WP_282333020.1">
    <property type="nucleotide sequence ID" value="NZ_JASBRG010000002.1"/>
</dbReference>
<protein>
    <submittedName>
        <fullName evidence="4">SCO family protein</fullName>
    </submittedName>
</protein>
<dbReference type="Proteomes" id="UP001226434">
    <property type="component" value="Unassembled WGS sequence"/>
</dbReference>
<gene>
    <name evidence="4" type="ORF">QJ048_03905</name>
</gene>
<keyword evidence="2" id="KW-0186">Copper</keyword>
<evidence type="ECO:0000313" key="5">
    <source>
        <dbReference type="Proteomes" id="UP001226434"/>
    </source>
</evidence>
<keyword evidence="5" id="KW-1185">Reference proteome</keyword>
<name>A0ABT6R914_9BACT</name>
<dbReference type="PANTHER" id="PTHR12151">
    <property type="entry name" value="ELECTRON TRANSPORT PROTIN SCO1/SENC FAMILY MEMBER"/>
    <property type="match status" value="1"/>
</dbReference>
<dbReference type="InterPro" id="IPR013766">
    <property type="entry name" value="Thioredoxin_domain"/>
</dbReference>
<dbReference type="CDD" id="cd02968">
    <property type="entry name" value="SCO"/>
    <property type="match status" value="1"/>
</dbReference>
<comment type="caution">
    <text evidence="4">The sequence shown here is derived from an EMBL/GenBank/DDBJ whole genome shotgun (WGS) entry which is preliminary data.</text>
</comment>
<proteinExistence type="inferred from homology"/>
<accession>A0ABT6R914</accession>
<dbReference type="EMBL" id="JASBRG010000002">
    <property type="protein sequence ID" value="MDI3318900.1"/>
    <property type="molecule type" value="Genomic_DNA"/>
</dbReference>
<feature type="domain" description="Thioredoxin" evidence="3">
    <location>
        <begin position="35"/>
        <end position="201"/>
    </location>
</feature>
<evidence type="ECO:0000313" key="4">
    <source>
        <dbReference type="EMBL" id="MDI3318900.1"/>
    </source>
</evidence>
<dbReference type="Gene3D" id="3.40.30.10">
    <property type="entry name" value="Glutaredoxin"/>
    <property type="match status" value="1"/>
</dbReference>
<sequence>MKKKILIYSLFFILLFVGFVFALTRFIPGFGEVKLPVLSYVQPFSFTNQDGKVITQQNVMGKVYVAEYFFTTCKSICPKMNTNMKDVYNTLKNEPDFLILSHTVDPETDTVGRMKVYADSLGANPSKWLFLTGAKDSLYYAARVSYLLDDPKNNNQNIADQFIHTQFFALVDKSGRVRKIYDGLKKNELSEMEQDVKNLLKESDGGRFANGLFNNNPG</sequence>
<comment type="similarity">
    <text evidence="1">Belongs to the SCO1/2 family.</text>
</comment>
<evidence type="ECO:0000256" key="2">
    <source>
        <dbReference type="ARBA" id="ARBA00023008"/>
    </source>
</evidence>
<evidence type="ECO:0000259" key="3">
    <source>
        <dbReference type="PROSITE" id="PS51352"/>
    </source>
</evidence>